<name>A0AA88GWB0_NAELO</name>
<organism evidence="7 8">
    <name type="scientific">Naegleria lovaniensis</name>
    <name type="common">Amoeba</name>
    <dbReference type="NCBI Taxonomy" id="51637"/>
    <lineage>
        <taxon>Eukaryota</taxon>
        <taxon>Discoba</taxon>
        <taxon>Heterolobosea</taxon>
        <taxon>Tetramitia</taxon>
        <taxon>Eutetramitia</taxon>
        <taxon>Vahlkampfiidae</taxon>
        <taxon>Naegleria</taxon>
    </lineage>
</organism>
<keyword evidence="3" id="KW-0862">Zinc</keyword>
<feature type="compositionally biased region" description="Polar residues" evidence="5">
    <location>
        <begin position="151"/>
        <end position="173"/>
    </location>
</feature>
<dbReference type="Proteomes" id="UP000816034">
    <property type="component" value="Unassembled WGS sequence"/>
</dbReference>
<reference evidence="7 8" key="1">
    <citation type="journal article" date="2018" name="BMC Genomics">
        <title>The genome of Naegleria lovaniensis, the basis for a comparative approach to unravel pathogenicity factors of the human pathogenic amoeba N. fowleri.</title>
        <authorList>
            <person name="Liechti N."/>
            <person name="Schurch N."/>
            <person name="Bruggmann R."/>
            <person name="Wittwer M."/>
        </authorList>
    </citation>
    <scope>NUCLEOTIDE SEQUENCE [LARGE SCALE GENOMIC DNA]</scope>
    <source>
        <strain evidence="7 8">ATCC 30569</strain>
    </source>
</reference>
<evidence type="ECO:0000259" key="6">
    <source>
        <dbReference type="PROSITE" id="PS50135"/>
    </source>
</evidence>
<proteinExistence type="predicted"/>
<protein>
    <recommendedName>
        <fullName evidence="6">ZZ-type domain-containing protein</fullName>
    </recommendedName>
</protein>
<evidence type="ECO:0000256" key="1">
    <source>
        <dbReference type="ARBA" id="ARBA00022723"/>
    </source>
</evidence>
<keyword evidence="1" id="KW-0479">Metal-binding</keyword>
<feature type="region of interest" description="Disordered" evidence="5">
    <location>
        <begin position="117"/>
        <end position="193"/>
    </location>
</feature>
<evidence type="ECO:0000256" key="5">
    <source>
        <dbReference type="SAM" id="MobiDB-lite"/>
    </source>
</evidence>
<dbReference type="SUPFAM" id="SSF57850">
    <property type="entry name" value="RING/U-box"/>
    <property type="match status" value="1"/>
</dbReference>
<dbReference type="Pfam" id="PF00569">
    <property type="entry name" value="ZZ"/>
    <property type="match status" value="1"/>
</dbReference>
<dbReference type="Gene3D" id="3.30.60.90">
    <property type="match status" value="1"/>
</dbReference>
<dbReference type="InterPro" id="IPR000433">
    <property type="entry name" value="Znf_ZZ"/>
</dbReference>
<feature type="compositionally biased region" description="Polar residues" evidence="5">
    <location>
        <begin position="183"/>
        <end position="193"/>
    </location>
</feature>
<gene>
    <name evidence="7" type="ORF">C9374_001964</name>
</gene>
<sequence length="254" mass="27500">MMMNSSFLSSASFSGHPSTNTVVVGSSAPTIHAQYRCDVCKVQPIQGIRYHCDSCTDYDMCQNCWKHRRNEHPSFHNFSTFGTAGSGSFLTNNNISSFSSNVPSSSFNTINMMNSSSSVPSSLPSNMNTSTTYTPPYQPPIPTNIPNNPSVQPLSQRVFYNQLPPSTNSQPTTFSPPKPLLNPTVTSSSPSNVKLPSGNVIPFQPSTTSGSSVNNSSSTLAHNTTHIHINHTIHVSAVTRKFQQVSFNAKHALS</sequence>
<dbReference type="EMBL" id="PYSW02000014">
    <property type="protein sequence ID" value="KAG2386929.1"/>
    <property type="molecule type" value="Genomic_DNA"/>
</dbReference>
<feature type="compositionally biased region" description="Low complexity" evidence="5">
    <location>
        <begin position="117"/>
        <end position="135"/>
    </location>
</feature>
<dbReference type="SMART" id="SM00291">
    <property type="entry name" value="ZnF_ZZ"/>
    <property type="match status" value="1"/>
</dbReference>
<dbReference type="RefSeq" id="XP_044550921.1">
    <property type="nucleotide sequence ID" value="XM_044691329.1"/>
</dbReference>
<dbReference type="PROSITE" id="PS01357">
    <property type="entry name" value="ZF_ZZ_1"/>
    <property type="match status" value="1"/>
</dbReference>
<evidence type="ECO:0000313" key="7">
    <source>
        <dbReference type="EMBL" id="KAG2386929.1"/>
    </source>
</evidence>
<comment type="caution">
    <text evidence="7">The sequence shown here is derived from an EMBL/GenBank/DDBJ whole genome shotgun (WGS) entry which is preliminary data.</text>
</comment>
<evidence type="ECO:0000256" key="4">
    <source>
        <dbReference type="PROSITE-ProRule" id="PRU00228"/>
    </source>
</evidence>
<dbReference type="PANTHER" id="PTHR20930">
    <property type="entry name" value="OVARIAN CARCINOMA ANTIGEN CA125-RELATED"/>
    <property type="match status" value="1"/>
</dbReference>
<dbReference type="CDD" id="cd02249">
    <property type="entry name" value="ZZ"/>
    <property type="match status" value="1"/>
</dbReference>
<feature type="domain" description="ZZ-type" evidence="6">
    <location>
        <begin position="32"/>
        <end position="86"/>
    </location>
</feature>
<keyword evidence="8" id="KW-1185">Reference proteome</keyword>
<dbReference type="PROSITE" id="PS50135">
    <property type="entry name" value="ZF_ZZ_2"/>
    <property type="match status" value="1"/>
</dbReference>
<evidence type="ECO:0000256" key="2">
    <source>
        <dbReference type="ARBA" id="ARBA00022771"/>
    </source>
</evidence>
<evidence type="ECO:0000256" key="3">
    <source>
        <dbReference type="ARBA" id="ARBA00022833"/>
    </source>
</evidence>
<dbReference type="GeneID" id="68094420"/>
<dbReference type="GO" id="GO:0008270">
    <property type="term" value="F:zinc ion binding"/>
    <property type="evidence" value="ECO:0007669"/>
    <property type="project" value="UniProtKB-KW"/>
</dbReference>
<evidence type="ECO:0000313" key="8">
    <source>
        <dbReference type="Proteomes" id="UP000816034"/>
    </source>
</evidence>
<dbReference type="InterPro" id="IPR043145">
    <property type="entry name" value="Znf_ZZ_sf"/>
</dbReference>
<keyword evidence="2 4" id="KW-0863">Zinc-finger</keyword>
<dbReference type="AlphaFoldDB" id="A0AA88GWB0"/>
<dbReference type="PANTHER" id="PTHR20930:SF0">
    <property type="entry name" value="PROTEIN ILRUN"/>
    <property type="match status" value="1"/>
</dbReference>
<accession>A0AA88GWB0</accession>